<reference evidence="2 3" key="2">
    <citation type="journal article" date="2021" name="Microorganisms">
        <title>The Ever-Expanding Pseudomonas Genus: Description of 43 New Species and Partition of the Pseudomonas putida Group.</title>
        <authorList>
            <person name="Girard L."/>
            <person name="Lood C."/>
            <person name="Hofte M."/>
            <person name="Vandamme P."/>
            <person name="Rokni-Zadeh H."/>
            <person name="van Noort V."/>
            <person name="Lavigne R."/>
            <person name="De Mot R."/>
        </authorList>
    </citation>
    <scope>NUCLEOTIDE SEQUENCE [LARGE SCALE GENOMIC DNA]</scope>
    <source>
        <strain evidence="2 3">RW9S1A</strain>
    </source>
</reference>
<name>A0A9E6PV28_9PSED</name>
<organism evidence="2 3">
    <name type="scientific">Pseudomonas xantholysinigenes</name>
    <dbReference type="NCBI Taxonomy" id="2745490"/>
    <lineage>
        <taxon>Bacteria</taxon>
        <taxon>Pseudomonadati</taxon>
        <taxon>Pseudomonadota</taxon>
        <taxon>Gammaproteobacteria</taxon>
        <taxon>Pseudomonadales</taxon>
        <taxon>Pseudomonadaceae</taxon>
        <taxon>Pseudomonas</taxon>
    </lineage>
</organism>
<dbReference type="EMBL" id="CP077095">
    <property type="protein sequence ID" value="QXI37016.1"/>
    <property type="molecule type" value="Genomic_DNA"/>
</dbReference>
<evidence type="ECO:0000313" key="3">
    <source>
        <dbReference type="Proteomes" id="UP000633418"/>
    </source>
</evidence>
<reference evidence="2 3" key="1">
    <citation type="journal article" date="2020" name="Microorganisms">
        <title>Reliable Identification of Environmental Pseudomonas Isolates Using the rpoD Gene.</title>
        <authorList>
            <consortium name="The Broad Institute Genome Sequencing Platform"/>
            <person name="Girard L."/>
            <person name="Lood C."/>
            <person name="Rokni-Zadeh H."/>
            <person name="van Noort V."/>
            <person name="Lavigne R."/>
            <person name="De Mot R."/>
        </authorList>
    </citation>
    <scope>NUCLEOTIDE SEQUENCE [LARGE SCALE GENOMIC DNA]</scope>
    <source>
        <strain evidence="2 3">RW9S1A</strain>
    </source>
</reference>
<dbReference type="SUPFAM" id="SSF52833">
    <property type="entry name" value="Thioredoxin-like"/>
    <property type="match status" value="1"/>
</dbReference>
<dbReference type="Gene3D" id="3.40.30.10">
    <property type="entry name" value="Glutaredoxin"/>
    <property type="match status" value="1"/>
</dbReference>
<dbReference type="GO" id="GO:0016491">
    <property type="term" value="F:oxidoreductase activity"/>
    <property type="evidence" value="ECO:0007669"/>
    <property type="project" value="InterPro"/>
</dbReference>
<sequence>MRPLKVEFFHDAVCAWCFVLAPRLQQLQAELNLDIQHRTFILQTSREAMIERFGSMSQAKQTILEHWRACAEAEDTPRINIEGMRQQAFDYPSGLLAGLACQAATLLAGNSGHGRMFERLQEAHLMENRNIGDHATVLTLAEEAGLDTAAFALAFYEQAPQLLHDELAMGQRLGIRSVPSLVIDGRFLVSGALGLDELRQAIVRVREAQ</sequence>
<evidence type="ECO:0000259" key="1">
    <source>
        <dbReference type="Pfam" id="PF01323"/>
    </source>
</evidence>
<dbReference type="AlphaFoldDB" id="A0A9E6PV28"/>
<protein>
    <submittedName>
        <fullName evidence="2">DsbA family protein</fullName>
    </submittedName>
</protein>
<dbReference type="KEGG" id="pxn:HU772_016880"/>
<evidence type="ECO:0000313" key="2">
    <source>
        <dbReference type="EMBL" id="QXI37016.1"/>
    </source>
</evidence>
<dbReference type="RefSeq" id="WP_186661054.1">
    <property type="nucleotide sequence ID" value="NZ_CP077095.1"/>
</dbReference>
<dbReference type="PANTHER" id="PTHR13887">
    <property type="entry name" value="GLUTATHIONE S-TRANSFERASE KAPPA"/>
    <property type="match status" value="1"/>
</dbReference>
<dbReference type="Proteomes" id="UP000633418">
    <property type="component" value="Chromosome"/>
</dbReference>
<feature type="domain" description="DSBA-like thioredoxin" evidence="1">
    <location>
        <begin position="6"/>
        <end position="202"/>
    </location>
</feature>
<dbReference type="InterPro" id="IPR036249">
    <property type="entry name" value="Thioredoxin-like_sf"/>
</dbReference>
<gene>
    <name evidence="2" type="ORF">HU772_016880</name>
</gene>
<keyword evidence="3" id="KW-1185">Reference proteome</keyword>
<accession>A0A9E6PV28</accession>
<dbReference type="Pfam" id="PF01323">
    <property type="entry name" value="DSBA"/>
    <property type="match status" value="1"/>
</dbReference>
<proteinExistence type="predicted"/>
<dbReference type="InterPro" id="IPR001853">
    <property type="entry name" value="DSBA-like_thioredoxin_dom"/>
</dbReference>